<dbReference type="Pfam" id="PF02706">
    <property type="entry name" value="Wzz"/>
    <property type="match status" value="1"/>
</dbReference>
<dbReference type="InterPro" id="IPR050445">
    <property type="entry name" value="Bact_polysacc_biosynth/exp"/>
</dbReference>
<dbReference type="AlphaFoldDB" id="A0A7X9X2M5"/>
<evidence type="ECO:0000256" key="13">
    <source>
        <dbReference type="ARBA" id="ARBA00023169"/>
    </source>
</evidence>
<evidence type="ECO:0000256" key="15">
    <source>
        <dbReference type="ARBA" id="ARBA00054296"/>
    </source>
</evidence>
<dbReference type="SUPFAM" id="SSF52540">
    <property type="entry name" value="P-loop containing nucleoside triphosphate hydrolases"/>
    <property type="match status" value="1"/>
</dbReference>
<evidence type="ECO:0000256" key="18">
    <source>
        <dbReference type="SAM" id="Coils"/>
    </source>
</evidence>
<dbReference type="Proteomes" id="UP000583127">
    <property type="component" value="Unassembled WGS sequence"/>
</dbReference>
<dbReference type="Gene3D" id="3.40.50.300">
    <property type="entry name" value="P-loop containing nucleotide triphosphate hydrolases"/>
    <property type="match status" value="1"/>
</dbReference>
<keyword evidence="10 19" id="KW-1133">Transmembrane helix</keyword>
<keyword evidence="13" id="KW-0270">Exopolysaccharide synthesis</keyword>
<keyword evidence="4" id="KW-0997">Cell inner membrane</keyword>
<keyword evidence="24" id="KW-1185">Reference proteome</keyword>
<comment type="similarity">
    <text evidence="2">Belongs to the etk/wzc family.</text>
</comment>
<evidence type="ECO:0000259" key="21">
    <source>
        <dbReference type="Pfam" id="PF13614"/>
    </source>
</evidence>
<evidence type="ECO:0000256" key="5">
    <source>
        <dbReference type="ARBA" id="ARBA00022679"/>
    </source>
</evidence>
<comment type="function">
    <text evidence="15">Probably involved in polymerization and/or export of exopolysaccharide EPS I which functions as a virulence factor. May be involved in an ATP-dependent process in the pathway for EPS I production, possibly export of the trimeric repeat units across the inner membrane or their polymerization.</text>
</comment>
<keyword evidence="9" id="KW-0067">ATP-binding</keyword>
<dbReference type="CDD" id="cd05387">
    <property type="entry name" value="BY-kinase"/>
    <property type="match status" value="1"/>
</dbReference>
<feature type="transmembrane region" description="Helical" evidence="19">
    <location>
        <begin position="33"/>
        <end position="53"/>
    </location>
</feature>
<dbReference type="NCBIfam" id="TIGR01005">
    <property type="entry name" value="eps_transp_fam"/>
    <property type="match status" value="1"/>
</dbReference>
<dbReference type="GO" id="GO:0005886">
    <property type="term" value="C:plasma membrane"/>
    <property type="evidence" value="ECO:0007669"/>
    <property type="project" value="UniProtKB-SubCell"/>
</dbReference>
<feature type="domain" description="Polysaccharide chain length determinant N-terminal" evidence="20">
    <location>
        <begin position="17"/>
        <end position="111"/>
    </location>
</feature>
<keyword evidence="7" id="KW-0547">Nucleotide-binding</keyword>
<evidence type="ECO:0000256" key="3">
    <source>
        <dbReference type="ARBA" id="ARBA00022475"/>
    </source>
</evidence>
<dbReference type="GO" id="GO:0005524">
    <property type="term" value="F:ATP binding"/>
    <property type="evidence" value="ECO:0007669"/>
    <property type="project" value="UniProtKB-KW"/>
</dbReference>
<comment type="subcellular location">
    <subcellularLocation>
        <location evidence="1">Cell inner membrane</location>
        <topology evidence="1">Multi-pass membrane protein</topology>
    </subcellularLocation>
</comment>
<evidence type="ECO:0000256" key="8">
    <source>
        <dbReference type="ARBA" id="ARBA00022777"/>
    </source>
</evidence>
<dbReference type="GO" id="GO:0042802">
    <property type="term" value="F:identical protein binding"/>
    <property type="evidence" value="ECO:0007669"/>
    <property type="project" value="UniProtKB-ARBA"/>
</dbReference>
<keyword evidence="8 23" id="KW-0418">Kinase</keyword>
<dbReference type="Pfam" id="PF23607">
    <property type="entry name" value="WZC_N"/>
    <property type="match status" value="1"/>
</dbReference>
<keyword evidence="3" id="KW-1003">Cell membrane</keyword>
<evidence type="ECO:0000256" key="11">
    <source>
        <dbReference type="ARBA" id="ARBA00023136"/>
    </source>
</evidence>
<keyword evidence="18" id="KW-0175">Coiled coil</keyword>
<dbReference type="Pfam" id="PF13614">
    <property type="entry name" value="AAA_31"/>
    <property type="match status" value="1"/>
</dbReference>
<evidence type="ECO:0000256" key="7">
    <source>
        <dbReference type="ARBA" id="ARBA00022741"/>
    </source>
</evidence>
<evidence type="ECO:0000256" key="10">
    <source>
        <dbReference type="ARBA" id="ARBA00022989"/>
    </source>
</evidence>
<protein>
    <recommendedName>
        <fullName evidence="16">Putative tyrosine-protein kinase EpsB</fullName>
    </recommendedName>
    <alternativeName>
        <fullName evidence="17">EPS I polysaccharide export protein EpsB</fullName>
    </alternativeName>
</protein>
<proteinExistence type="inferred from homology"/>
<evidence type="ECO:0000256" key="4">
    <source>
        <dbReference type="ARBA" id="ARBA00022519"/>
    </source>
</evidence>
<dbReference type="NCBIfam" id="TIGR01007">
    <property type="entry name" value="eps_fam"/>
    <property type="match status" value="1"/>
</dbReference>
<dbReference type="InterPro" id="IPR025669">
    <property type="entry name" value="AAA_dom"/>
</dbReference>
<evidence type="ECO:0000256" key="6">
    <source>
        <dbReference type="ARBA" id="ARBA00022692"/>
    </source>
</evidence>
<keyword evidence="12" id="KW-0829">Tyrosine-protein kinase</keyword>
<evidence type="ECO:0000256" key="16">
    <source>
        <dbReference type="ARBA" id="ARBA00067833"/>
    </source>
</evidence>
<evidence type="ECO:0000256" key="2">
    <source>
        <dbReference type="ARBA" id="ARBA00008883"/>
    </source>
</evidence>
<accession>A0A7X9X2M5</accession>
<dbReference type="InterPro" id="IPR003856">
    <property type="entry name" value="LPS_length_determ_N"/>
</dbReference>
<dbReference type="FunFam" id="3.40.50.300:FF:000527">
    <property type="entry name" value="Tyrosine-protein kinase etk"/>
    <property type="match status" value="1"/>
</dbReference>
<evidence type="ECO:0000256" key="9">
    <source>
        <dbReference type="ARBA" id="ARBA00022840"/>
    </source>
</evidence>
<name>A0A7X9X2M5_9BURK</name>
<gene>
    <name evidence="23" type="ORF">HHL14_05490</name>
</gene>
<evidence type="ECO:0000259" key="20">
    <source>
        <dbReference type="Pfam" id="PF02706"/>
    </source>
</evidence>
<feature type="coiled-coil region" evidence="18">
    <location>
        <begin position="278"/>
        <end position="319"/>
    </location>
</feature>
<dbReference type="PANTHER" id="PTHR32309">
    <property type="entry name" value="TYROSINE-PROTEIN KINASE"/>
    <property type="match status" value="1"/>
</dbReference>
<keyword evidence="6 19" id="KW-0812">Transmembrane</keyword>
<dbReference type="EMBL" id="JABBFZ010000002">
    <property type="protein sequence ID" value="NML30281.1"/>
    <property type="molecule type" value="Genomic_DNA"/>
</dbReference>
<dbReference type="InterPro" id="IPR032807">
    <property type="entry name" value="GNVR"/>
</dbReference>
<dbReference type="GO" id="GO:0000271">
    <property type="term" value="P:polysaccharide biosynthetic process"/>
    <property type="evidence" value="ECO:0007669"/>
    <property type="project" value="UniProtKB-KW"/>
</dbReference>
<dbReference type="GO" id="GO:0004713">
    <property type="term" value="F:protein tyrosine kinase activity"/>
    <property type="evidence" value="ECO:0007669"/>
    <property type="project" value="UniProtKB-KW"/>
</dbReference>
<reference evidence="23 24" key="1">
    <citation type="submission" date="2020-04" db="EMBL/GenBank/DDBJ databases">
        <title>Paraburkholderia sp. G-4-1-8 isolated from soil.</title>
        <authorList>
            <person name="Dahal R.H."/>
        </authorList>
    </citation>
    <scope>NUCLEOTIDE SEQUENCE [LARGE SCALE GENOMIC DNA]</scope>
    <source>
        <strain evidence="23 24">G-4-1-8</strain>
    </source>
</reference>
<comment type="catalytic activity">
    <reaction evidence="14">
        <text>L-tyrosyl-[protein] + ATP = O-phospho-L-tyrosyl-[protein] + ADP + H(+)</text>
        <dbReference type="Rhea" id="RHEA:10596"/>
        <dbReference type="Rhea" id="RHEA-COMP:10136"/>
        <dbReference type="Rhea" id="RHEA-COMP:20101"/>
        <dbReference type="ChEBI" id="CHEBI:15378"/>
        <dbReference type="ChEBI" id="CHEBI:30616"/>
        <dbReference type="ChEBI" id="CHEBI:46858"/>
        <dbReference type="ChEBI" id="CHEBI:61978"/>
        <dbReference type="ChEBI" id="CHEBI:456216"/>
    </reaction>
</comment>
<dbReference type="InterPro" id="IPR005700">
    <property type="entry name" value="EPS_ExoP-like"/>
</dbReference>
<evidence type="ECO:0000259" key="22">
    <source>
        <dbReference type="Pfam" id="PF13807"/>
    </source>
</evidence>
<feature type="domain" description="AAA" evidence="21">
    <location>
        <begin position="547"/>
        <end position="675"/>
    </location>
</feature>
<dbReference type="InterPro" id="IPR027417">
    <property type="entry name" value="P-loop_NTPase"/>
</dbReference>
<comment type="caution">
    <text evidence="23">The sequence shown here is derived from an EMBL/GenBank/DDBJ whole genome shotgun (WGS) entry which is preliminary data.</text>
</comment>
<keyword evidence="5 23" id="KW-0808">Transferase</keyword>
<sequence length="763" mass="83647">MKSLQSPENEALKSDDDEIDLVRLIDIFVDYRWIILKIFVACLVLATAFAFLFPPRYQADISIQVEDGSGMASAQSLLGDVSSLFDYNSPTSAEQQIMASRLVVTSVVDELRSYIVVRPSRFPLLGDFISRFNDTPMRPGILGIGGWAWGTESANVVQFDVPKRVEGDNFSLTVLPDHRYRLAGWDLDHPVTGRIGEQAVFETGYGPITLLVKSIDAAPGTKFKLVRNSRLDAITDMQKGLDIEEKIKSSGLLIATLKGLDPIRVRDQLQAVGRYYVKQNVERKAAEAAQSLAFLDTQIPQLKSQLEDAQVRYTKLRDKQGSVDLSEEAKLALQQTADAKTRMLELRQKRDELASRFTSAHPEVVALDAQIATLRVQQGSFDQQIKRLPDMQQDAVRMMLDVKVDTDLYTALLNNVQQLRLVKAGKTGTVRVVDSAVVPEDVAFPNRPVTIAAGALLGLLLGIGFAVTHSFLFAGISEAEEIERQAGLHVYALIPESRQQQLMDRSAGDAAAGLRLLALAQPGEAAVESLRSLRTALQFAMSNARNKVILMTGTTPGVGKSFVSANFATLLASGGKRVLLIDADLRRGSLNRYFGKQRERGLADFIVGTVSREQVIQRDVVPNLDFVSTGSLPPNAAELLLHGRVAELLEAASRDYDVVLVDSPPVLAVTDAVMLSEHCATVMLVARAGLTRAADLAECVRRLAQAGCTVTGAILNGIDPKSALRSYGRKNGTYRFVQYSYGEPCGGTSNCWRQLMARVRRRR</sequence>
<evidence type="ECO:0000313" key="23">
    <source>
        <dbReference type="EMBL" id="NML30281.1"/>
    </source>
</evidence>
<keyword evidence="11 19" id="KW-0472">Membrane</keyword>
<dbReference type="PANTHER" id="PTHR32309:SF32">
    <property type="entry name" value="TYROSINE-PROTEIN KINASE ETK-RELATED"/>
    <property type="match status" value="1"/>
</dbReference>
<dbReference type="Pfam" id="PF13807">
    <property type="entry name" value="GNVR"/>
    <property type="match status" value="1"/>
</dbReference>
<dbReference type="InterPro" id="IPR005702">
    <property type="entry name" value="Wzc-like_C"/>
</dbReference>
<evidence type="ECO:0000256" key="1">
    <source>
        <dbReference type="ARBA" id="ARBA00004429"/>
    </source>
</evidence>
<evidence type="ECO:0000256" key="12">
    <source>
        <dbReference type="ARBA" id="ARBA00023137"/>
    </source>
</evidence>
<feature type="domain" description="Tyrosine-protein kinase G-rich" evidence="22">
    <location>
        <begin position="390"/>
        <end position="468"/>
    </location>
</feature>
<evidence type="ECO:0000256" key="14">
    <source>
        <dbReference type="ARBA" id="ARBA00053015"/>
    </source>
</evidence>
<evidence type="ECO:0000256" key="17">
    <source>
        <dbReference type="ARBA" id="ARBA00081049"/>
    </source>
</evidence>
<evidence type="ECO:0000313" key="24">
    <source>
        <dbReference type="Proteomes" id="UP000583127"/>
    </source>
</evidence>
<evidence type="ECO:0000256" key="19">
    <source>
        <dbReference type="SAM" id="Phobius"/>
    </source>
</evidence>
<organism evidence="23 24">
    <name type="scientific">Paraburkholderia antibiotica</name>
    <dbReference type="NCBI Taxonomy" id="2728839"/>
    <lineage>
        <taxon>Bacteria</taxon>
        <taxon>Pseudomonadati</taxon>
        <taxon>Pseudomonadota</taxon>
        <taxon>Betaproteobacteria</taxon>
        <taxon>Burkholderiales</taxon>
        <taxon>Burkholderiaceae</taxon>
        <taxon>Paraburkholderia</taxon>
    </lineage>
</organism>